<evidence type="ECO:0000256" key="1">
    <source>
        <dbReference type="ARBA" id="ARBA00001971"/>
    </source>
</evidence>
<keyword evidence="6 12" id="KW-0479">Metal-binding</keyword>
<gene>
    <name evidence="15" type="ORF">V8G54_021341</name>
</gene>
<evidence type="ECO:0000256" key="7">
    <source>
        <dbReference type="ARBA" id="ARBA00022989"/>
    </source>
</evidence>
<comment type="subcellular location">
    <subcellularLocation>
        <location evidence="2">Membrane</location>
        <topology evidence="2">Single-pass membrane protein</topology>
    </subcellularLocation>
</comment>
<name>A0AAQ3ND68_VIGMU</name>
<dbReference type="PRINTS" id="PR00385">
    <property type="entry name" value="P450"/>
</dbReference>
<dbReference type="InterPro" id="IPR002401">
    <property type="entry name" value="Cyt_P450_E_grp-I"/>
</dbReference>
<evidence type="ECO:0000256" key="14">
    <source>
        <dbReference type="SAM" id="Phobius"/>
    </source>
</evidence>
<evidence type="ECO:0000256" key="4">
    <source>
        <dbReference type="ARBA" id="ARBA00022617"/>
    </source>
</evidence>
<dbReference type="CDD" id="cd11043">
    <property type="entry name" value="CYP90-like"/>
    <property type="match status" value="1"/>
</dbReference>
<evidence type="ECO:0000256" key="12">
    <source>
        <dbReference type="PIRSR" id="PIRSR602401-1"/>
    </source>
</evidence>
<comment type="cofactor">
    <cofactor evidence="1 12">
        <name>heme</name>
        <dbReference type="ChEBI" id="CHEBI:30413"/>
    </cofactor>
</comment>
<dbReference type="SUPFAM" id="SSF48264">
    <property type="entry name" value="Cytochrome P450"/>
    <property type="match status" value="1"/>
</dbReference>
<evidence type="ECO:0008006" key="17">
    <source>
        <dbReference type="Google" id="ProtNLM"/>
    </source>
</evidence>
<evidence type="ECO:0000256" key="9">
    <source>
        <dbReference type="ARBA" id="ARBA00023004"/>
    </source>
</evidence>
<keyword evidence="10 13" id="KW-0503">Monooxygenase</keyword>
<sequence>MPLDHRVAVFFYVAILVICKCRLLLSSSLFLKAPMALFMAILGVVVLWNGVRYRRKGLPPGAMGWPVFGETTEFLKQGPNFMKNKRASGLRDADERCFRVKSVNYYLRCSSGSEEKRKVGYGSFFKSHILGCPTIVSMDPELNRFILMNEAKGLVPGYPQSMLDILGTRNIAAVHGSTHKYMRGALLSIISPTLIRDQLLPKIDEFMRTHLIDWDNKVINIQEKTKEEKLSEFFQVLILKYLEQMAFLSSLKQIAGMESSSIAQPFMTEFFKLVLGTLSLPINLPGTNYRGGLQARKSIISILSQLLKERIASQESHVDMLGCLMNRDENRYKLTDEEIIDLVITIMYSGYETVSTTSMMAVKYLHDHPKVLEEIRKEHFAIRERKKPEDPIDCNDLKSMRFTRAVIFETSRLATIVNGVLRKTTHDMELNGYLIPKGWRIYVYTREINYDPFLYHDPMTFNPWRWLGNSLESQSHFLIFGGGTRQCPGKELGIAEISTFLHYFVTRYRWEEVGGDKLMKFPRVVAPNGLHIRVSSFTS</sequence>
<dbReference type="GO" id="GO:0020037">
    <property type="term" value="F:heme binding"/>
    <property type="evidence" value="ECO:0007669"/>
    <property type="project" value="InterPro"/>
</dbReference>
<feature type="transmembrane region" description="Helical" evidence="14">
    <location>
        <begin position="7"/>
        <end position="25"/>
    </location>
</feature>
<keyword evidence="7 14" id="KW-1133">Transmembrane helix</keyword>
<reference evidence="15 16" key="1">
    <citation type="journal article" date="2023" name="Life. Sci Alliance">
        <title>Evolutionary insights into 3D genome organization and epigenetic landscape of Vigna mungo.</title>
        <authorList>
            <person name="Junaid A."/>
            <person name="Singh B."/>
            <person name="Bhatia S."/>
        </authorList>
    </citation>
    <scope>NUCLEOTIDE SEQUENCE [LARGE SCALE GENOMIC DNA]</scope>
    <source>
        <strain evidence="15">Urdbean</strain>
    </source>
</reference>
<dbReference type="PRINTS" id="PR00463">
    <property type="entry name" value="EP450I"/>
</dbReference>
<dbReference type="GO" id="GO:0005506">
    <property type="term" value="F:iron ion binding"/>
    <property type="evidence" value="ECO:0007669"/>
    <property type="project" value="InterPro"/>
</dbReference>
<feature type="transmembrane region" description="Helical" evidence="14">
    <location>
        <begin position="31"/>
        <end position="51"/>
    </location>
</feature>
<dbReference type="Pfam" id="PF00067">
    <property type="entry name" value="p450"/>
    <property type="match status" value="1"/>
</dbReference>
<dbReference type="AlphaFoldDB" id="A0AAQ3ND68"/>
<evidence type="ECO:0000256" key="5">
    <source>
        <dbReference type="ARBA" id="ARBA00022692"/>
    </source>
</evidence>
<proteinExistence type="inferred from homology"/>
<dbReference type="GO" id="GO:0016132">
    <property type="term" value="P:brassinosteroid biosynthetic process"/>
    <property type="evidence" value="ECO:0007669"/>
    <property type="project" value="TreeGrafter"/>
</dbReference>
<dbReference type="InterPro" id="IPR036396">
    <property type="entry name" value="Cyt_P450_sf"/>
</dbReference>
<feature type="binding site" description="axial binding residue" evidence="12">
    <location>
        <position position="487"/>
    </location>
    <ligand>
        <name>heme</name>
        <dbReference type="ChEBI" id="CHEBI:30413"/>
    </ligand>
    <ligandPart>
        <name>Fe</name>
        <dbReference type="ChEBI" id="CHEBI:18248"/>
    </ligandPart>
</feature>
<dbReference type="PANTHER" id="PTHR24286:SF388">
    <property type="entry name" value="CYTOCHROME P450 85A"/>
    <property type="match status" value="1"/>
</dbReference>
<evidence type="ECO:0000256" key="13">
    <source>
        <dbReference type="RuleBase" id="RU000461"/>
    </source>
</evidence>
<dbReference type="GO" id="GO:0016125">
    <property type="term" value="P:sterol metabolic process"/>
    <property type="evidence" value="ECO:0007669"/>
    <property type="project" value="TreeGrafter"/>
</dbReference>
<dbReference type="PANTHER" id="PTHR24286">
    <property type="entry name" value="CYTOCHROME P450 26"/>
    <property type="match status" value="1"/>
</dbReference>
<dbReference type="GO" id="GO:0016020">
    <property type="term" value="C:membrane"/>
    <property type="evidence" value="ECO:0007669"/>
    <property type="project" value="UniProtKB-SubCell"/>
</dbReference>
<keyword evidence="5 14" id="KW-0812">Transmembrane</keyword>
<dbReference type="FunFam" id="1.10.630.10:FF:000045">
    <property type="entry name" value="Cytochrome P450 85A1"/>
    <property type="match status" value="1"/>
</dbReference>
<dbReference type="GO" id="GO:0009416">
    <property type="term" value="P:response to light stimulus"/>
    <property type="evidence" value="ECO:0007669"/>
    <property type="project" value="UniProtKB-ARBA"/>
</dbReference>
<evidence type="ECO:0000256" key="3">
    <source>
        <dbReference type="ARBA" id="ARBA00010617"/>
    </source>
</evidence>
<comment type="similarity">
    <text evidence="3 13">Belongs to the cytochrome P450 family.</text>
</comment>
<dbReference type="Gene3D" id="1.10.630.10">
    <property type="entry name" value="Cytochrome P450"/>
    <property type="match status" value="1"/>
</dbReference>
<evidence type="ECO:0000256" key="2">
    <source>
        <dbReference type="ARBA" id="ARBA00004167"/>
    </source>
</evidence>
<keyword evidence="11 14" id="KW-0472">Membrane</keyword>
<evidence type="ECO:0000313" key="15">
    <source>
        <dbReference type="EMBL" id="WVZ07995.1"/>
    </source>
</evidence>
<keyword evidence="4 12" id="KW-0349">Heme</keyword>
<dbReference type="PROSITE" id="PS00086">
    <property type="entry name" value="CYTOCHROME_P450"/>
    <property type="match status" value="1"/>
</dbReference>
<evidence type="ECO:0000256" key="11">
    <source>
        <dbReference type="ARBA" id="ARBA00023136"/>
    </source>
</evidence>
<protein>
    <recommendedName>
        <fullName evidence="17">Cytochrome P450 85A</fullName>
    </recommendedName>
</protein>
<dbReference type="Proteomes" id="UP001374535">
    <property type="component" value="Chromosome 6"/>
</dbReference>
<keyword evidence="16" id="KW-1185">Reference proteome</keyword>
<dbReference type="InterPro" id="IPR001128">
    <property type="entry name" value="Cyt_P450"/>
</dbReference>
<dbReference type="EMBL" id="CP144695">
    <property type="protein sequence ID" value="WVZ07995.1"/>
    <property type="molecule type" value="Genomic_DNA"/>
</dbReference>
<dbReference type="GO" id="GO:0016705">
    <property type="term" value="F:oxidoreductase activity, acting on paired donors, with incorporation or reduction of molecular oxygen"/>
    <property type="evidence" value="ECO:0007669"/>
    <property type="project" value="InterPro"/>
</dbReference>
<dbReference type="GO" id="GO:0004497">
    <property type="term" value="F:monooxygenase activity"/>
    <property type="evidence" value="ECO:0007669"/>
    <property type="project" value="UniProtKB-KW"/>
</dbReference>
<accession>A0AAQ3ND68</accession>
<organism evidence="15 16">
    <name type="scientific">Vigna mungo</name>
    <name type="common">Black gram</name>
    <name type="synonym">Phaseolus mungo</name>
    <dbReference type="NCBI Taxonomy" id="3915"/>
    <lineage>
        <taxon>Eukaryota</taxon>
        <taxon>Viridiplantae</taxon>
        <taxon>Streptophyta</taxon>
        <taxon>Embryophyta</taxon>
        <taxon>Tracheophyta</taxon>
        <taxon>Spermatophyta</taxon>
        <taxon>Magnoliopsida</taxon>
        <taxon>eudicotyledons</taxon>
        <taxon>Gunneridae</taxon>
        <taxon>Pentapetalae</taxon>
        <taxon>rosids</taxon>
        <taxon>fabids</taxon>
        <taxon>Fabales</taxon>
        <taxon>Fabaceae</taxon>
        <taxon>Papilionoideae</taxon>
        <taxon>50 kb inversion clade</taxon>
        <taxon>NPAAA clade</taxon>
        <taxon>indigoferoid/millettioid clade</taxon>
        <taxon>Phaseoleae</taxon>
        <taxon>Vigna</taxon>
    </lineage>
</organism>
<evidence type="ECO:0000256" key="10">
    <source>
        <dbReference type="ARBA" id="ARBA00023033"/>
    </source>
</evidence>
<keyword evidence="9 12" id="KW-0408">Iron</keyword>
<evidence type="ECO:0000313" key="16">
    <source>
        <dbReference type="Proteomes" id="UP001374535"/>
    </source>
</evidence>
<evidence type="ECO:0000256" key="6">
    <source>
        <dbReference type="ARBA" id="ARBA00022723"/>
    </source>
</evidence>
<keyword evidence="8 13" id="KW-0560">Oxidoreductase</keyword>
<dbReference type="GO" id="GO:0010268">
    <property type="term" value="P:brassinosteroid homeostasis"/>
    <property type="evidence" value="ECO:0007669"/>
    <property type="project" value="TreeGrafter"/>
</dbReference>
<dbReference type="InterPro" id="IPR017972">
    <property type="entry name" value="Cyt_P450_CS"/>
</dbReference>
<evidence type="ECO:0000256" key="8">
    <source>
        <dbReference type="ARBA" id="ARBA00023002"/>
    </source>
</evidence>